<comment type="caution">
    <text evidence="6">The sequence shown here is derived from an EMBL/GenBank/DDBJ whole genome shotgun (WGS) entry which is preliminary data.</text>
</comment>
<comment type="similarity">
    <text evidence="1">Belongs to the LysR transcriptional regulatory family.</text>
</comment>
<reference evidence="6 7" key="1">
    <citation type="submission" date="2020-08" db="EMBL/GenBank/DDBJ databases">
        <title>Genomic Encyclopedia of Type Strains, Phase IV (KMG-IV): sequencing the most valuable type-strain genomes for metagenomic binning, comparative biology and taxonomic classification.</title>
        <authorList>
            <person name="Goeker M."/>
        </authorList>
    </citation>
    <scope>NUCLEOTIDE SEQUENCE [LARGE SCALE GENOMIC DNA]</scope>
    <source>
        <strain evidence="6 7">DSM 14552</strain>
    </source>
</reference>
<evidence type="ECO:0000256" key="1">
    <source>
        <dbReference type="ARBA" id="ARBA00009437"/>
    </source>
</evidence>
<evidence type="ECO:0000256" key="2">
    <source>
        <dbReference type="ARBA" id="ARBA00023015"/>
    </source>
</evidence>
<dbReference type="GO" id="GO:0032993">
    <property type="term" value="C:protein-DNA complex"/>
    <property type="evidence" value="ECO:0007669"/>
    <property type="project" value="TreeGrafter"/>
</dbReference>
<accession>A0A7W6A397</accession>
<organism evidence="6 7">
    <name type="scientific">Novosphingobium hassiacum</name>
    <dbReference type="NCBI Taxonomy" id="173676"/>
    <lineage>
        <taxon>Bacteria</taxon>
        <taxon>Pseudomonadati</taxon>
        <taxon>Pseudomonadota</taxon>
        <taxon>Alphaproteobacteria</taxon>
        <taxon>Sphingomonadales</taxon>
        <taxon>Sphingomonadaceae</taxon>
        <taxon>Novosphingobium</taxon>
    </lineage>
</organism>
<gene>
    <name evidence="6" type="ORF">GGQ88_003771</name>
</gene>
<keyword evidence="4" id="KW-0804">Transcription</keyword>
<sequence>MLPQEHALAARERIGWPALANETVMLSRPDCGDALITGLAQRMHAPGMNGSVEVHDIGTCSILALVARGRGVSISTEAIRAHAFEGVAVCDLEETLEVHACWDPDSPNPVVGRFLRLLRCDRPHRQSVCVSARA</sequence>
<dbReference type="Gene3D" id="3.40.190.10">
    <property type="entry name" value="Periplasmic binding protein-like II"/>
    <property type="match status" value="2"/>
</dbReference>
<proteinExistence type="inferred from homology"/>
<evidence type="ECO:0000256" key="4">
    <source>
        <dbReference type="ARBA" id="ARBA00023163"/>
    </source>
</evidence>
<dbReference type="InterPro" id="IPR005119">
    <property type="entry name" value="LysR_subst-bd"/>
</dbReference>
<dbReference type="GO" id="GO:0003700">
    <property type="term" value="F:DNA-binding transcription factor activity"/>
    <property type="evidence" value="ECO:0007669"/>
    <property type="project" value="TreeGrafter"/>
</dbReference>
<keyword evidence="2" id="KW-0805">Transcription regulation</keyword>
<dbReference type="PANTHER" id="PTHR30346:SF28">
    <property type="entry name" value="HTH-TYPE TRANSCRIPTIONAL REGULATOR CYNR"/>
    <property type="match status" value="1"/>
</dbReference>
<keyword evidence="3" id="KW-0238">DNA-binding</keyword>
<evidence type="ECO:0000313" key="7">
    <source>
        <dbReference type="Proteomes" id="UP000562395"/>
    </source>
</evidence>
<dbReference type="Pfam" id="PF03466">
    <property type="entry name" value="LysR_substrate"/>
    <property type="match status" value="1"/>
</dbReference>
<evidence type="ECO:0000256" key="3">
    <source>
        <dbReference type="ARBA" id="ARBA00023125"/>
    </source>
</evidence>
<dbReference type="GO" id="GO:0003677">
    <property type="term" value="F:DNA binding"/>
    <property type="evidence" value="ECO:0007669"/>
    <property type="project" value="UniProtKB-KW"/>
</dbReference>
<dbReference type="PANTHER" id="PTHR30346">
    <property type="entry name" value="TRANSCRIPTIONAL DUAL REGULATOR HCAR-RELATED"/>
    <property type="match status" value="1"/>
</dbReference>
<keyword evidence="7" id="KW-1185">Reference proteome</keyword>
<protein>
    <recommendedName>
        <fullName evidence="5">LysR substrate-binding domain-containing protein</fullName>
    </recommendedName>
</protein>
<dbReference type="SUPFAM" id="SSF53850">
    <property type="entry name" value="Periplasmic binding protein-like II"/>
    <property type="match status" value="1"/>
</dbReference>
<evidence type="ECO:0000259" key="5">
    <source>
        <dbReference type="Pfam" id="PF03466"/>
    </source>
</evidence>
<name>A0A7W6A397_9SPHN</name>
<dbReference type="AlphaFoldDB" id="A0A7W6A397"/>
<dbReference type="EMBL" id="JACICY010000014">
    <property type="protein sequence ID" value="MBB3862470.1"/>
    <property type="molecule type" value="Genomic_DNA"/>
</dbReference>
<dbReference type="Proteomes" id="UP000562395">
    <property type="component" value="Unassembled WGS sequence"/>
</dbReference>
<feature type="domain" description="LysR substrate-binding" evidence="5">
    <location>
        <begin position="2"/>
        <end position="119"/>
    </location>
</feature>
<evidence type="ECO:0000313" key="6">
    <source>
        <dbReference type="EMBL" id="MBB3862470.1"/>
    </source>
</evidence>